<dbReference type="SUPFAM" id="SSF57889">
    <property type="entry name" value="Cysteine-rich domain"/>
    <property type="match status" value="6"/>
</dbReference>
<keyword evidence="4" id="KW-1185">Reference proteome</keyword>
<protein>
    <recommendedName>
        <fullName evidence="2">DC1 domain-containing protein</fullName>
    </recommendedName>
</protein>
<feature type="domain" description="DC1" evidence="2">
    <location>
        <begin position="76"/>
        <end position="125"/>
    </location>
</feature>
<accession>A0AAN7FN29</accession>
<gene>
    <name evidence="3" type="ORF">RGQ29_014146</name>
</gene>
<dbReference type="PANTHER" id="PTHR32410">
    <property type="entry name" value="CYSTEINE/HISTIDINE-RICH C1 DOMAIN FAMILY PROTEIN"/>
    <property type="match status" value="1"/>
</dbReference>
<dbReference type="PANTHER" id="PTHR32410:SF163">
    <property type="entry name" value="DC1 DOMAIN-CONTAINING PROTEIN"/>
    <property type="match status" value="1"/>
</dbReference>
<comment type="caution">
    <text evidence="3">The sequence shown here is derived from an EMBL/GenBank/DDBJ whole genome shotgun (WGS) entry which is preliminary data.</text>
</comment>
<dbReference type="AlphaFoldDB" id="A0AAN7FN29"/>
<evidence type="ECO:0000256" key="1">
    <source>
        <dbReference type="ARBA" id="ARBA00022737"/>
    </source>
</evidence>
<evidence type="ECO:0000259" key="2">
    <source>
        <dbReference type="Pfam" id="PF03107"/>
    </source>
</evidence>
<reference evidence="3 4" key="1">
    <citation type="journal article" date="2023" name="G3 (Bethesda)">
        <title>A haplotype-resolved chromosome-scale genome for Quercus rubra L. provides insights into the genetics of adaptive traits for red oak species.</title>
        <authorList>
            <person name="Kapoor B."/>
            <person name="Jenkins J."/>
            <person name="Schmutz J."/>
            <person name="Zhebentyayeva T."/>
            <person name="Kuelheim C."/>
            <person name="Coggeshall M."/>
            <person name="Heim C."/>
            <person name="Lasky J.R."/>
            <person name="Leites L."/>
            <person name="Islam-Faridi N."/>
            <person name="Romero-Severson J."/>
            <person name="DeLeo V.L."/>
            <person name="Lucas S.M."/>
            <person name="Lazic D."/>
            <person name="Gailing O."/>
            <person name="Carlson J."/>
            <person name="Staton M."/>
        </authorList>
    </citation>
    <scope>NUCLEOTIDE SEQUENCE [LARGE SCALE GENOMIC DNA]</scope>
    <source>
        <strain evidence="3">Pseudo-F2</strain>
    </source>
</reference>
<evidence type="ECO:0000313" key="4">
    <source>
        <dbReference type="Proteomes" id="UP001324115"/>
    </source>
</evidence>
<keyword evidence="1" id="KW-0677">Repeat</keyword>
<sequence length="578" mass="67462">MEQQQLQQHQLQHFIHPYHHHPLLFNPDDDRRGHSCWGCNEPVHGPSYNCKECGKGEGWYTHHKSCAELPLGLHHPLHPIHSLILFPPWRYDDRVVYKCDLCKEYRSQYTYRCSRCDFNLHITCASLEPIKEPEFHDHSLTCFWKWITFNCDLCGKEDNGMPFLCNTCGFWIHRTCAYQYPRRVKVVRHKHLLHLTHSSLEFHQPDPRFCQLCVQKVDTRYGLYYCSKCDFVAHLDCAIFKENREDIDLQKFEDEDEVPELDKSVDLVSYKVNKFNMGEDETQIAIEIKHFSHEHDLILTDEVLNNQKCDGCVRDILPPFYSCVKCSFFLHKSCVKLPKKKKHPLHQHPLTLLPKAPYRSKLFSCNACGQGCNGFTYNCFICEFDLDVECSLKLDIFTHEGHKHRLILSNTRHEQKCNCCDNERNQVFHCTTCEFALDFHCATLPHTARYGQHKHCFTLCYTAEDDSGEYYCDICEEERDPKHWFYYCVDCSYPAHPKCILGKNPNRKNSVSCKDEEKRLEGIQPPDVTFLSLLTHVGLFERGMDYGAVGIHGERLGAKSKIKTLCLCCCLVGLGRTA</sequence>
<dbReference type="Proteomes" id="UP001324115">
    <property type="component" value="Unassembled WGS sequence"/>
</dbReference>
<dbReference type="Pfam" id="PF03107">
    <property type="entry name" value="C1_2"/>
    <property type="match status" value="6"/>
</dbReference>
<feature type="domain" description="DC1" evidence="2">
    <location>
        <begin position="453"/>
        <end position="500"/>
    </location>
</feature>
<dbReference type="InterPro" id="IPR004146">
    <property type="entry name" value="DC1"/>
</dbReference>
<feature type="domain" description="DC1" evidence="2">
    <location>
        <begin position="344"/>
        <end position="390"/>
    </location>
</feature>
<name>A0AAN7FN29_QUERU</name>
<feature type="domain" description="DC1" evidence="2">
    <location>
        <begin position="188"/>
        <end position="238"/>
    </location>
</feature>
<proteinExistence type="predicted"/>
<organism evidence="3 4">
    <name type="scientific">Quercus rubra</name>
    <name type="common">Northern red oak</name>
    <name type="synonym">Quercus borealis</name>
    <dbReference type="NCBI Taxonomy" id="3512"/>
    <lineage>
        <taxon>Eukaryota</taxon>
        <taxon>Viridiplantae</taxon>
        <taxon>Streptophyta</taxon>
        <taxon>Embryophyta</taxon>
        <taxon>Tracheophyta</taxon>
        <taxon>Spermatophyta</taxon>
        <taxon>Magnoliopsida</taxon>
        <taxon>eudicotyledons</taxon>
        <taxon>Gunneridae</taxon>
        <taxon>Pentapetalae</taxon>
        <taxon>rosids</taxon>
        <taxon>fabids</taxon>
        <taxon>Fagales</taxon>
        <taxon>Fagaceae</taxon>
        <taxon>Quercus</taxon>
    </lineage>
</organism>
<evidence type="ECO:0000313" key="3">
    <source>
        <dbReference type="EMBL" id="KAK4595937.1"/>
    </source>
</evidence>
<dbReference type="EMBL" id="JAXUIC010000003">
    <property type="protein sequence ID" value="KAK4595937.1"/>
    <property type="molecule type" value="Genomic_DNA"/>
</dbReference>
<feature type="domain" description="DC1" evidence="2">
    <location>
        <begin position="135"/>
        <end position="177"/>
    </location>
</feature>
<dbReference type="InterPro" id="IPR046349">
    <property type="entry name" value="C1-like_sf"/>
</dbReference>
<dbReference type="InterPro" id="IPR053192">
    <property type="entry name" value="Vacuole_Formation_Reg"/>
</dbReference>
<feature type="domain" description="DC1" evidence="2">
    <location>
        <begin position="291"/>
        <end position="335"/>
    </location>
</feature>